<dbReference type="Proteomes" id="UP000379480">
    <property type="component" value="Unassembled WGS sequence"/>
</dbReference>
<evidence type="ECO:0000313" key="2">
    <source>
        <dbReference type="Proteomes" id="UP000379480"/>
    </source>
</evidence>
<evidence type="ECO:0000313" key="1">
    <source>
        <dbReference type="EMBL" id="VVN81030.1"/>
    </source>
</evidence>
<reference evidence="1 2" key="1">
    <citation type="submission" date="2019-09" db="EMBL/GenBank/DDBJ databases">
        <authorList>
            <person name="Chandra G."/>
            <person name="Truman W A."/>
        </authorList>
    </citation>
    <scope>NUCLEOTIDE SEQUENCE [LARGE SCALE GENOMIC DNA]</scope>
    <source>
        <strain evidence="1">PS723</strain>
    </source>
</reference>
<organism evidence="1 2">
    <name type="scientific">Pseudomonas fluorescens</name>
    <dbReference type="NCBI Taxonomy" id="294"/>
    <lineage>
        <taxon>Bacteria</taxon>
        <taxon>Pseudomonadati</taxon>
        <taxon>Pseudomonadota</taxon>
        <taxon>Gammaproteobacteria</taxon>
        <taxon>Pseudomonadales</taxon>
        <taxon>Pseudomonadaceae</taxon>
        <taxon>Pseudomonas</taxon>
    </lineage>
</organism>
<name>A0A5E7ASG5_PSEFL</name>
<proteinExistence type="predicted"/>
<dbReference type="AlphaFoldDB" id="A0A5E7ASG5"/>
<sequence length="461" mass="50973">MNLTQVQPVVDAVLYEGYILYPYRSTTAKNRQRWTFGGIYPQVWFDATEGGEPWQMQTQCLLEGQPDARLEVRVRFLQPLAREVGELQSALPAWSEDLEGLNRAQWNPVPSLTLGDQQFHCWQEAVERDLLVADCPLSELLQDARSVPFAFEGRRELEPLRSDGAIRGVLLRNQCAIQGRVELKLAPISGRVYRLTVRIENHTRMDPASVTDREQASLYSFASTHTILAVQDAGFVSLMDPPPALRDAAAACDNQGTYPVLIGEPGARDTLLSSPIILYDYPQVAPESLGEFFDSSEIDEILSLRILAMTDAEKREMAALDPRTAALLARTEALDSDSFMRLHGVLRDPLSGSAAGPPALQPEPGGPRLAFDSNGGAALRVGDRVRLQPKRGGDTMDLVLAGKTAVIEAIERDFEDRLHVAVTIDDDPGREWGLQRMPGHRFFFSPEEIQPLDSPPHGGTP</sequence>
<dbReference type="OrthoDB" id="264096at2"/>
<gene>
    <name evidence="1" type="ORF">PS723_01091</name>
</gene>
<dbReference type="RefSeq" id="WP_150802654.1">
    <property type="nucleotide sequence ID" value="NZ_CABVHY010000004.1"/>
</dbReference>
<accession>A0A5E7ASG5</accession>
<dbReference type="EMBL" id="CABVHY010000004">
    <property type="protein sequence ID" value="VVN81030.1"/>
    <property type="molecule type" value="Genomic_DNA"/>
</dbReference>
<protein>
    <submittedName>
        <fullName evidence="1">Uncharacterized protein</fullName>
    </submittedName>
</protein>